<sequence length="156" mass="16723">MIRALRVVRAPRLLARPAVRAYHENIIDHYESPRNVGSLDKNDPSVGTGLVGAPACGDVMKLQMSIKDGKVENAVFKTFGCGSAIASSSYATEWLKGKTIDECASIQNSDIASYLKLPPVKLHCSMLAEDAVKMAIKDYQSKQEGRDAVAAAAAAE</sequence>
<proteinExistence type="inferred from homology"/>
<dbReference type="InterPro" id="IPR011339">
    <property type="entry name" value="ISCU"/>
</dbReference>
<name>A0A7S0HZ79_9EUKA</name>
<dbReference type="InterPro" id="IPR002871">
    <property type="entry name" value="NIF_FeS_clus_asmbl_NifU_N"/>
</dbReference>
<dbReference type="PANTHER" id="PTHR10093">
    <property type="entry name" value="IRON-SULFUR CLUSTER ASSEMBLY ENZYME NIFU HOMOLOG"/>
    <property type="match status" value="1"/>
</dbReference>
<dbReference type="FunFam" id="3.90.1010.10:FF:000008">
    <property type="entry name" value="Iron-sulfur cluster assembly enzyme"/>
    <property type="match status" value="1"/>
</dbReference>
<dbReference type="GO" id="GO:0016226">
    <property type="term" value="P:iron-sulfur cluster assembly"/>
    <property type="evidence" value="ECO:0007669"/>
    <property type="project" value="UniProtKB-UniRule"/>
</dbReference>
<dbReference type="EMBL" id="HBEP01032763">
    <property type="protein sequence ID" value="CAD8506388.1"/>
    <property type="molecule type" value="Transcribed_RNA"/>
</dbReference>
<comment type="similarity">
    <text evidence="1 4">Belongs to the NifU family.</text>
</comment>
<dbReference type="AlphaFoldDB" id="A0A7S0HZ79"/>
<comment type="function">
    <text evidence="4">Scaffold protein for the de novo synthesis of iron-sulfur (Fe-S) clusters within mitochondria, which is required for maturation of both mitochondrial and cytoplasmic [2Fe-2S] and [4Fe-4S] proteins.</text>
</comment>
<dbReference type="NCBIfam" id="TIGR01999">
    <property type="entry name" value="iscU"/>
    <property type="match status" value="1"/>
</dbReference>
<dbReference type="Gene3D" id="3.90.1010.10">
    <property type="match status" value="1"/>
</dbReference>
<accession>A0A7S0HZ79</accession>
<dbReference type="GO" id="GO:0005759">
    <property type="term" value="C:mitochondrial matrix"/>
    <property type="evidence" value="ECO:0007669"/>
    <property type="project" value="UniProtKB-SubCell"/>
</dbReference>
<dbReference type="GO" id="GO:0051537">
    <property type="term" value="F:2 iron, 2 sulfur cluster binding"/>
    <property type="evidence" value="ECO:0007669"/>
    <property type="project" value="UniProtKB-KW"/>
</dbReference>
<dbReference type="CDD" id="cd06664">
    <property type="entry name" value="IscU_like"/>
    <property type="match status" value="1"/>
</dbReference>
<keyword evidence="4" id="KW-0496">Mitochondrion</keyword>
<dbReference type="SUPFAM" id="SSF82649">
    <property type="entry name" value="SufE/NifU"/>
    <property type="match status" value="1"/>
</dbReference>
<evidence type="ECO:0000313" key="6">
    <source>
        <dbReference type="EMBL" id="CAD8506388.1"/>
    </source>
</evidence>
<evidence type="ECO:0000259" key="5">
    <source>
        <dbReference type="Pfam" id="PF01592"/>
    </source>
</evidence>
<evidence type="ECO:0000256" key="4">
    <source>
        <dbReference type="RuleBase" id="RU362089"/>
    </source>
</evidence>
<reference evidence="6" key="1">
    <citation type="submission" date="2021-01" db="EMBL/GenBank/DDBJ databases">
        <authorList>
            <person name="Corre E."/>
            <person name="Pelletier E."/>
            <person name="Niang G."/>
            <person name="Scheremetjew M."/>
            <person name="Finn R."/>
            <person name="Kale V."/>
            <person name="Holt S."/>
            <person name="Cochrane G."/>
            <person name="Meng A."/>
            <person name="Brown T."/>
            <person name="Cohen L."/>
        </authorList>
    </citation>
    <scope>NUCLEOTIDE SEQUENCE</scope>
    <source>
        <strain evidence="6">CCMP1374</strain>
    </source>
</reference>
<protein>
    <recommendedName>
        <fullName evidence="4">Iron-sulfur cluster assembly protein</fullName>
    </recommendedName>
</protein>
<gene>
    <name evidence="6" type="ORF">PANT1444_LOCUS18489</name>
</gene>
<keyword evidence="4" id="KW-0001">2Fe-2S</keyword>
<feature type="domain" description="NIF system FeS cluster assembly NifU N-terminal" evidence="5">
    <location>
        <begin position="21"/>
        <end position="144"/>
    </location>
</feature>
<dbReference type="GO" id="GO:0005506">
    <property type="term" value="F:iron ion binding"/>
    <property type="evidence" value="ECO:0007669"/>
    <property type="project" value="UniProtKB-UniRule"/>
</dbReference>
<dbReference type="Pfam" id="PF01592">
    <property type="entry name" value="NifU_N"/>
    <property type="match status" value="1"/>
</dbReference>
<evidence type="ECO:0000256" key="2">
    <source>
        <dbReference type="ARBA" id="ARBA00022723"/>
    </source>
</evidence>
<keyword evidence="3 4" id="KW-0408">Iron</keyword>
<evidence type="ECO:0000256" key="1">
    <source>
        <dbReference type="ARBA" id="ARBA00006420"/>
    </source>
</evidence>
<keyword evidence="4" id="KW-0809">Transit peptide</keyword>
<evidence type="ECO:0000256" key="3">
    <source>
        <dbReference type="ARBA" id="ARBA00023004"/>
    </source>
</evidence>
<organism evidence="6">
    <name type="scientific">Phaeocystis antarctica</name>
    <dbReference type="NCBI Taxonomy" id="33657"/>
    <lineage>
        <taxon>Eukaryota</taxon>
        <taxon>Haptista</taxon>
        <taxon>Haptophyta</taxon>
        <taxon>Prymnesiophyceae</taxon>
        <taxon>Phaeocystales</taxon>
        <taxon>Phaeocystaceae</taxon>
        <taxon>Phaeocystis</taxon>
    </lineage>
</organism>
<keyword evidence="4" id="KW-0411">Iron-sulfur</keyword>
<comment type="subcellular location">
    <subcellularLocation>
        <location evidence="4">Mitochondrion matrix</location>
    </subcellularLocation>
</comment>
<comment type="cofactor">
    <cofactor evidence="4">
        <name>[2Fe-2S] cluster</name>
        <dbReference type="ChEBI" id="CHEBI:190135"/>
    </cofactor>
</comment>
<keyword evidence="2 4" id="KW-0479">Metal-binding</keyword>